<evidence type="ECO:0000313" key="1">
    <source>
        <dbReference type="EMBL" id="CAI5764449.1"/>
    </source>
</evidence>
<dbReference type="Proteomes" id="UP001178461">
    <property type="component" value="Chromosome 1"/>
</dbReference>
<dbReference type="EMBL" id="OX395126">
    <property type="protein sequence ID" value="CAI5764449.1"/>
    <property type="molecule type" value="Genomic_DNA"/>
</dbReference>
<name>A0AA35JSG9_9SAUR</name>
<gene>
    <name evidence="1" type="ORF">PODLI_1B013950</name>
</gene>
<accession>A0AA35JSG9</accession>
<proteinExistence type="predicted"/>
<protein>
    <submittedName>
        <fullName evidence="1">Uncharacterized protein</fullName>
    </submittedName>
</protein>
<sequence length="122" mass="14102">MSPTVLLSLHRQRQTCMSSKPRSNCKAGSAGLSVAAVNRTAQTLHEIYSESRVDFMLFIQLIVIQPRSREVIVPLYTASVRPHLEYRVRFWAPQFKKDVDKLEHVQRRATKMTKGLETKLYE</sequence>
<dbReference type="AlphaFoldDB" id="A0AA35JSG9"/>
<dbReference type="PANTHER" id="PTHR33332">
    <property type="entry name" value="REVERSE TRANSCRIPTASE DOMAIN-CONTAINING PROTEIN"/>
    <property type="match status" value="1"/>
</dbReference>
<evidence type="ECO:0000313" key="2">
    <source>
        <dbReference type="Proteomes" id="UP001178461"/>
    </source>
</evidence>
<reference evidence="1" key="1">
    <citation type="submission" date="2022-12" db="EMBL/GenBank/DDBJ databases">
        <authorList>
            <person name="Alioto T."/>
            <person name="Alioto T."/>
            <person name="Gomez Garrido J."/>
        </authorList>
    </citation>
    <scope>NUCLEOTIDE SEQUENCE</scope>
</reference>
<organism evidence="1 2">
    <name type="scientific">Podarcis lilfordi</name>
    <name type="common">Lilford's wall lizard</name>
    <dbReference type="NCBI Taxonomy" id="74358"/>
    <lineage>
        <taxon>Eukaryota</taxon>
        <taxon>Metazoa</taxon>
        <taxon>Chordata</taxon>
        <taxon>Craniata</taxon>
        <taxon>Vertebrata</taxon>
        <taxon>Euteleostomi</taxon>
        <taxon>Lepidosauria</taxon>
        <taxon>Squamata</taxon>
        <taxon>Bifurcata</taxon>
        <taxon>Unidentata</taxon>
        <taxon>Episquamata</taxon>
        <taxon>Laterata</taxon>
        <taxon>Lacertibaenia</taxon>
        <taxon>Lacertidae</taxon>
        <taxon>Podarcis</taxon>
    </lineage>
</organism>
<keyword evidence="2" id="KW-1185">Reference proteome</keyword>